<dbReference type="RefSeq" id="WP_112880940.1">
    <property type="nucleotide sequence ID" value="NZ_QLUW01000001.1"/>
</dbReference>
<dbReference type="SMART" id="SM00631">
    <property type="entry name" value="Zn_pept"/>
    <property type="match status" value="1"/>
</dbReference>
<dbReference type="PANTHER" id="PTHR11705">
    <property type="entry name" value="PROTEASE FAMILY M14 CARBOXYPEPTIDASE A,B"/>
    <property type="match status" value="1"/>
</dbReference>
<evidence type="ECO:0000256" key="3">
    <source>
        <dbReference type="ARBA" id="ARBA00022670"/>
    </source>
</evidence>
<comment type="cofactor">
    <cofactor evidence="1">
        <name>Zn(2+)</name>
        <dbReference type="ChEBI" id="CHEBI:29105"/>
    </cofactor>
</comment>
<evidence type="ECO:0000256" key="4">
    <source>
        <dbReference type="ARBA" id="ARBA00022801"/>
    </source>
</evidence>
<feature type="domain" description="LysM" evidence="8">
    <location>
        <begin position="3"/>
        <end position="48"/>
    </location>
</feature>
<comment type="similarity">
    <text evidence="2 7">Belongs to the peptidase M14 family.</text>
</comment>
<dbReference type="InterPro" id="IPR034274">
    <property type="entry name" value="ENP1_M14_CPD"/>
</dbReference>
<dbReference type="InterPro" id="IPR036779">
    <property type="entry name" value="LysM_dom_sf"/>
</dbReference>
<dbReference type="EMBL" id="QLUW01000001">
    <property type="protein sequence ID" value="RAP77817.1"/>
    <property type="molecule type" value="Genomic_DNA"/>
</dbReference>
<evidence type="ECO:0000256" key="1">
    <source>
        <dbReference type="ARBA" id="ARBA00001947"/>
    </source>
</evidence>
<dbReference type="PANTHER" id="PTHR11705:SF143">
    <property type="entry name" value="SLL0236 PROTEIN"/>
    <property type="match status" value="1"/>
</dbReference>
<proteinExistence type="inferred from homology"/>
<dbReference type="CDD" id="cd00118">
    <property type="entry name" value="LysM"/>
    <property type="match status" value="2"/>
</dbReference>
<reference evidence="10 11" key="1">
    <citation type="submission" date="2018-06" db="EMBL/GenBank/DDBJ databases">
        <title>Paenibacillus montanisoli sp. nov., isolated from mountain area soil.</title>
        <authorList>
            <person name="Wu M."/>
        </authorList>
    </citation>
    <scope>NUCLEOTIDE SEQUENCE [LARGE SCALE GENOMIC DNA]</scope>
    <source>
        <strain evidence="10 11">RA17</strain>
    </source>
</reference>
<evidence type="ECO:0000259" key="8">
    <source>
        <dbReference type="PROSITE" id="PS51782"/>
    </source>
</evidence>
<dbReference type="InterPro" id="IPR000834">
    <property type="entry name" value="Peptidase_M14"/>
</dbReference>
<dbReference type="GO" id="GO:0006508">
    <property type="term" value="P:proteolysis"/>
    <property type="evidence" value="ECO:0007669"/>
    <property type="project" value="UniProtKB-KW"/>
</dbReference>
<keyword evidence="3" id="KW-0645">Protease</keyword>
<accession>A0A328U4T4</accession>
<evidence type="ECO:0000256" key="5">
    <source>
        <dbReference type="ARBA" id="ARBA00022833"/>
    </source>
</evidence>
<dbReference type="PROSITE" id="PS52035">
    <property type="entry name" value="PEPTIDASE_M14"/>
    <property type="match status" value="1"/>
</dbReference>
<keyword evidence="6" id="KW-0482">Metalloprotease</keyword>
<dbReference type="GO" id="GO:0005615">
    <property type="term" value="C:extracellular space"/>
    <property type="evidence" value="ECO:0007669"/>
    <property type="project" value="TreeGrafter"/>
</dbReference>
<evidence type="ECO:0000256" key="2">
    <source>
        <dbReference type="ARBA" id="ARBA00005988"/>
    </source>
</evidence>
<dbReference type="Gene3D" id="3.10.350.10">
    <property type="entry name" value="LysM domain"/>
    <property type="match status" value="2"/>
</dbReference>
<dbReference type="Proteomes" id="UP000249260">
    <property type="component" value="Unassembled WGS sequence"/>
</dbReference>
<feature type="domain" description="Peptidase M14" evidence="9">
    <location>
        <begin position="111"/>
        <end position="401"/>
    </location>
</feature>
<dbReference type="SMART" id="SM00257">
    <property type="entry name" value="LysM"/>
    <property type="match status" value="2"/>
</dbReference>
<dbReference type="InterPro" id="IPR018392">
    <property type="entry name" value="LysM"/>
</dbReference>
<evidence type="ECO:0000256" key="6">
    <source>
        <dbReference type="ARBA" id="ARBA00023049"/>
    </source>
</evidence>
<gene>
    <name evidence="10" type="ORF">DL346_05005</name>
</gene>
<feature type="active site" description="Proton donor/acceptor" evidence="7">
    <location>
        <position position="370"/>
    </location>
</feature>
<dbReference type="SUPFAM" id="SSF53187">
    <property type="entry name" value="Zn-dependent exopeptidases"/>
    <property type="match status" value="1"/>
</dbReference>
<evidence type="ECO:0000259" key="9">
    <source>
        <dbReference type="PROSITE" id="PS52035"/>
    </source>
</evidence>
<dbReference type="CDD" id="cd06229">
    <property type="entry name" value="M14_Endopeptidase_I"/>
    <property type="match status" value="1"/>
</dbReference>
<dbReference type="OrthoDB" id="9802862at2"/>
<name>A0A328U4T4_9BACL</name>
<dbReference type="PRINTS" id="PR00765">
    <property type="entry name" value="CRBOXYPTASEA"/>
</dbReference>
<evidence type="ECO:0000256" key="7">
    <source>
        <dbReference type="PROSITE-ProRule" id="PRU01379"/>
    </source>
</evidence>
<dbReference type="GO" id="GO:0008270">
    <property type="term" value="F:zinc ion binding"/>
    <property type="evidence" value="ECO:0007669"/>
    <property type="project" value="InterPro"/>
</dbReference>
<keyword evidence="11" id="KW-1185">Reference proteome</keyword>
<dbReference type="PROSITE" id="PS51782">
    <property type="entry name" value="LYSM"/>
    <property type="match status" value="2"/>
</dbReference>
<comment type="caution">
    <text evidence="10">The sequence shown here is derived from an EMBL/GenBank/DDBJ whole genome shotgun (WGS) entry which is preliminary data.</text>
</comment>
<sequence>MLQPYIVQPGDTLLRIARSFHINSESLLAANPFLAANERLVPGLVLAVPSQASVSYRVGADDTLLRIASLFSISIHALIAANSQVDLTQLSPGQLLSIPAAGIGRIVDGRAEYGARELKADAKALLRTYPFLQSKSIGQSVMGKPILALRLGEGPAKVHVNAGMHANEWITTPLLMTFAEDLAQAATAGIRICGADARRLLRQVTLWLVPLVNPDGAELVQEGAGKEHPYYHDLMDWNNGSSRFTKWKANIRGVDLNDQFPAFWEVEVARRDTAGPGPRDYPGPSPLSEPEAQALAAFTREEQFDLVVALHTQGQEIYWNYRGYEPPEAEMIARRLGRASGYKPVKLTGSDAGYKDWFIQDFRKPGFTVEVGYGVNPLPVASFPELYDEVKPLLVAALEAALPDVL</sequence>
<dbReference type="AlphaFoldDB" id="A0A328U4T4"/>
<dbReference type="Pfam" id="PF01476">
    <property type="entry name" value="LysM"/>
    <property type="match status" value="2"/>
</dbReference>
<evidence type="ECO:0000313" key="11">
    <source>
        <dbReference type="Proteomes" id="UP000249260"/>
    </source>
</evidence>
<dbReference type="SUPFAM" id="SSF54106">
    <property type="entry name" value="LysM domain"/>
    <property type="match status" value="2"/>
</dbReference>
<dbReference type="GO" id="GO:0004181">
    <property type="term" value="F:metallocarboxypeptidase activity"/>
    <property type="evidence" value="ECO:0007669"/>
    <property type="project" value="InterPro"/>
</dbReference>
<keyword evidence="5" id="KW-0862">Zinc</keyword>
<protein>
    <submittedName>
        <fullName evidence="10">Peptidase M14</fullName>
    </submittedName>
</protein>
<dbReference type="Pfam" id="PF00246">
    <property type="entry name" value="Peptidase_M14"/>
    <property type="match status" value="1"/>
</dbReference>
<keyword evidence="4" id="KW-0378">Hydrolase</keyword>
<evidence type="ECO:0000313" key="10">
    <source>
        <dbReference type="EMBL" id="RAP77817.1"/>
    </source>
</evidence>
<organism evidence="10 11">
    <name type="scientific">Paenibacillus montanisoli</name>
    <dbReference type="NCBI Taxonomy" id="2081970"/>
    <lineage>
        <taxon>Bacteria</taxon>
        <taxon>Bacillati</taxon>
        <taxon>Bacillota</taxon>
        <taxon>Bacilli</taxon>
        <taxon>Bacillales</taxon>
        <taxon>Paenibacillaceae</taxon>
        <taxon>Paenibacillus</taxon>
    </lineage>
</organism>
<dbReference type="Gene3D" id="3.40.630.10">
    <property type="entry name" value="Zn peptidases"/>
    <property type="match status" value="1"/>
</dbReference>
<feature type="domain" description="LysM" evidence="8">
    <location>
        <begin position="54"/>
        <end position="98"/>
    </location>
</feature>